<sequence length="349" mass="39789">MCFSQITAPADLATKPNPLQRLPTEIRLMIFTEVLFNPAADVILGNDEFEQVRPRQVFPEVLRTCHQYYHEGRDLLYLNKMTFVREGWELLRVVKPLGVLSCCTRRCHRYGELPMLRCVRFLLGDNSNCIEGNFYTRMFWHTLNEVSKRIGINGRIKIGFLIIDMAMHCWGAKNTPFLFCTALQKIDLRRELRFTGIGYFHQALTEDPGNMGATLCAGKPQIRVSKPIVDLVGFLNWFAGAPALLTSENVEDWPLTIRKNMTTMTVNAAGNGVIVPDNYFVRYYSAYYRNGRLHAMAQVLDRPPLVLMVTRVLRERVCPAGGQNQQMAATDSDGRDQVLQYIAYPAIAQ</sequence>
<dbReference type="Proteomes" id="UP000324767">
    <property type="component" value="Unassembled WGS sequence"/>
</dbReference>
<evidence type="ECO:0000313" key="1">
    <source>
        <dbReference type="EMBL" id="KAA6409445.1"/>
    </source>
</evidence>
<protein>
    <submittedName>
        <fullName evidence="1">Uncharacterized protein</fullName>
    </submittedName>
</protein>
<gene>
    <name evidence="1" type="ORF">FRX48_06998</name>
</gene>
<dbReference type="EMBL" id="VXIT01000011">
    <property type="protein sequence ID" value="KAA6409445.1"/>
    <property type="molecule type" value="Genomic_DNA"/>
</dbReference>
<dbReference type="AlphaFoldDB" id="A0A5M8PKJ5"/>
<organism evidence="1 2">
    <name type="scientific">Lasallia pustulata</name>
    <dbReference type="NCBI Taxonomy" id="136370"/>
    <lineage>
        <taxon>Eukaryota</taxon>
        <taxon>Fungi</taxon>
        <taxon>Dikarya</taxon>
        <taxon>Ascomycota</taxon>
        <taxon>Pezizomycotina</taxon>
        <taxon>Lecanoromycetes</taxon>
        <taxon>OSLEUM clade</taxon>
        <taxon>Umbilicariomycetidae</taxon>
        <taxon>Umbilicariales</taxon>
        <taxon>Umbilicariaceae</taxon>
        <taxon>Lasallia</taxon>
    </lineage>
</organism>
<name>A0A5M8PKJ5_9LECA</name>
<comment type="caution">
    <text evidence="1">The sequence shown here is derived from an EMBL/GenBank/DDBJ whole genome shotgun (WGS) entry which is preliminary data.</text>
</comment>
<dbReference type="OrthoDB" id="2951834at2759"/>
<reference evidence="1 2" key="1">
    <citation type="submission" date="2019-09" db="EMBL/GenBank/DDBJ databases">
        <title>The hologenome of the rock-dwelling lichen Lasallia pustulata.</title>
        <authorList>
            <person name="Greshake Tzovaras B."/>
            <person name="Segers F."/>
            <person name="Bicker A."/>
            <person name="Dal Grande F."/>
            <person name="Otte J."/>
            <person name="Hankeln T."/>
            <person name="Schmitt I."/>
            <person name="Ebersberger I."/>
        </authorList>
    </citation>
    <scope>NUCLEOTIDE SEQUENCE [LARGE SCALE GENOMIC DNA]</scope>
    <source>
        <strain evidence="1">A1-1</strain>
    </source>
</reference>
<accession>A0A5M8PKJ5</accession>
<proteinExistence type="predicted"/>
<evidence type="ECO:0000313" key="2">
    <source>
        <dbReference type="Proteomes" id="UP000324767"/>
    </source>
</evidence>